<dbReference type="Pfam" id="PF23310">
    <property type="entry name" value="TPR_27"/>
    <property type="match status" value="1"/>
</dbReference>
<dbReference type="PANTHER" id="PTHR33784">
    <property type="entry name" value="OS05G0482100 PROTEIN"/>
    <property type="match status" value="1"/>
</dbReference>
<dbReference type="InterPro" id="IPR057136">
    <property type="entry name" value="At2g35280_TPR_dom"/>
</dbReference>
<evidence type="ECO:0000259" key="1">
    <source>
        <dbReference type="Pfam" id="PF23310"/>
    </source>
</evidence>
<feature type="domain" description="At2g35280-like TPR" evidence="1">
    <location>
        <begin position="67"/>
        <end position="145"/>
    </location>
</feature>
<protein>
    <submittedName>
        <fullName evidence="2">(rape) hypothetical protein</fullName>
    </submittedName>
</protein>
<gene>
    <name evidence="2" type="ORF">DARMORV10_C08P36920.1</name>
</gene>
<reference evidence="2" key="1">
    <citation type="submission" date="2021-01" db="EMBL/GenBank/DDBJ databases">
        <authorList>
            <consortium name="Genoscope - CEA"/>
            <person name="William W."/>
        </authorList>
    </citation>
    <scope>NUCLEOTIDE SEQUENCE</scope>
</reference>
<dbReference type="InterPro" id="IPR040338">
    <property type="entry name" value="At1g67623-like"/>
</dbReference>
<organism evidence="2">
    <name type="scientific">Brassica napus</name>
    <name type="common">Rape</name>
    <dbReference type="NCBI Taxonomy" id="3708"/>
    <lineage>
        <taxon>Eukaryota</taxon>
        <taxon>Viridiplantae</taxon>
        <taxon>Streptophyta</taxon>
        <taxon>Embryophyta</taxon>
        <taxon>Tracheophyta</taxon>
        <taxon>Spermatophyta</taxon>
        <taxon>Magnoliopsida</taxon>
        <taxon>eudicotyledons</taxon>
        <taxon>Gunneridae</taxon>
        <taxon>Pentapetalae</taxon>
        <taxon>rosids</taxon>
        <taxon>malvids</taxon>
        <taxon>Brassicales</taxon>
        <taxon>Brassicaceae</taxon>
        <taxon>Brassiceae</taxon>
        <taxon>Brassica</taxon>
    </lineage>
</organism>
<dbReference type="PANTHER" id="PTHR33784:SF21">
    <property type="entry name" value="F-BOX DOMAIN-CONTAINING PROTEIN"/>
    <property type="match status" value="1"/>
</dbReference>
<accession>A0A816ULS9</accession>
<proteinExistence type="predicted"/>
<dbReference type="AlphaFoldDB" id="A0A816ULS9"/>
<evidence type="ECO:0000313" key="2">
    <source>
        <dbReference type="EMBL" id="CAF2113534.1"/>
    </source>
</evidence>
<dbReference type="Proteomes" id="UP001295469">
    <property type="component" value="Chromosome C08"/>
</dbReference>
<sequence length="152" mass="17070">MVARQQRRNILASRRNKGLQKNIVHNQITTLPDQSQTINVVDSERDNPSVAKDLNLSPFVKKPLLSNQYESLMDACLKVDNIDAHFVKGMIQFFQSQNPVLGLHHIHIASKSGHLQGRYIFGVLLMAIGETDKGIKIINDLTEEKGISLVED</sequence>
<name>A0A816ULS9_BRANA</name>
<dbReference type="EMBL" id="HG994372">
    <property type="protein sequence ID" value="CAF2113534.1"/>
    <property type="molecule type" value="Genomic_DNA"/>
</dbReference>